<gene>
    <name evidence="1" type="ORF">QTP81_04225</name>
</gene>
<protein>
    <recommendedName>
        <fullName evidence="3">DUF4377 domain-containing protein</fullName>
    </recommendedName>
</protein>
<comment type="caution">
    <text evidence="1">The sequence shown here is derived from an EMBL/GenBank/DDBJ whole genome shotgun (WGS) entry which is preliminary data.</text>
</comment>
<accession>A0ABT7SUE7</accession>
<evidence type="ECO:0000313" key="1">
    <source>
        <dbReference type="EMBL" id="MDM7859806.1"/>
    </source>
</evidence>
<proteinExistence type="predicted"/>
<evidence type="ECO:0008006" key="3">
    <source>
        <dbReference type="Google" id="ProtNLM"/>
    </source>
</evidence>
<dbReference type="EMBL" id="JAUCBP010000006">
    <property type="protein sequence ID" value="MDM7859806.1"/>
    <property type="molecule type" value="Genomic_DNA"/>
</dbReference>
<reference evidence="1 2" key="1">
    <citation type="submission" date="2023-06" db="EMBL/GenBank/DDBJ databases">
        <title>Alteromonas sp. ASW11-36 isolated from intertidal sand.</title>
        <authorList>
            <person name="Li Y."/>
        </authorList>
    </citation>
    <scope>NUCLEOTIDE SEQUENCE [LARGE SCALE GENOMIC DNA]</scope>
    <source>
        <strain evidence="1 2">ASW11-36</strain>
    </source>
</reference>
<organism evidence="1 2">
    <name type="scientific">Alteromonas arenosi</name>
    <dbReference type="NCBI Taxonomy" id="3055817"/>
    <lineage>
        <taxon>Bacteria</taxon>
        <taxon>Pseudomonadati</taxon>
        <taxon>Pseudomonadota</taxon>
        <taxon>Gammaproteobacteria</taxon>
        <taxon>Alteromonadales</taxon>
        <taxon>Alteromonadaceae</taxon>
        <taxon>Alteromonas/Salinimonas group</taxon>
        <taxon>Alteromonas</taxon>
    </lineage>
</organism>
<dbReference type="Proteomes" id="UP001234343">
    <property type="component" value="Unassembled WGS sequence"/>
</dbReference>
<dbReference type="RefSeq" id="WP_289363938.1">
    <property type="nucleotide sequence ID" value="NZ_JAUCBP010000006.1"/>
</dbReference>
<keyword evidence="2" id="KW-1185">Reference proteome</keyword>
<evidence type="ECO:0000313" key="2">
    <source>
        <dbReference type="Proteomes" id="UP001234343"/>
    </source>
</evidence>
<name>A0ABT7SUE7_9ALTE</name>
<sequence length="177" mass="19899">MARALTFTMGLFAITPLFVEAQASPFNACESLETLKGTVCVEVDEHAASDTVTFLYKSNNASKFTTTRTLALQWETYCGMTIAEEETYLAICTAAEGHPEFTFYPLDYLMHGRDIEPLGNFFDYYFVRLKHLSADAKMTYEAEYSEAPPHAHCETEQIGDVTEVLSFRLSPQTTLND</sequence>